<feature type="transmembrane region" description="Helical" evidence="7">
    <location>
        <begin position="349"/>
        <end position="370"/>
    </location>
</feature>
<dbReference type="GO" id="GO:0015297">
    <property type="term" value="F:antiporter activity"/>
    <property type="evidence" value="ECO:0007669"/>
    <property type="project" value="InterPro"/>
</dbReference>
<evidence type="ECO:0000256" key="3">
    <source>
        <dbReference type="ARBA" id="ARBA00022475"/>
    </source>
</evidence>
<dbReference type="GO" id="GO:0042910">
    <property type="term" value="F:xenobiotic transmembrane transporter activity"/>
    <property type="evidence" value="ECO:0007669"/>
    <property type="project" value="InterPro"/>
</dbReference>
<dbReference type="CDD" id="cd13138">
    <property type="entry name" value="MATE_yoeA_like"/>
    <property type="match status" value="1"/>
</dbReference>
<dbReference type="AlphaFoldDB" id="A0A942W7U6"/>
<feature type="transmembrane region" description="Helical" evidence="7">
    <location>
        <begin position="308"/>
        <end position="329"/>
    </location>
</feature>
<keyword evidence="6 7" id="KW-0472">Membrane</keyword>
<evidence type="ECO:0000256" key="2">
    <source>
        <dbReference type="ARBA" id="ARBA00022448"/>
    </source>
</evidence>
<feature type="transmembrane region" description="Helical" evidence="7">
    <location>
        <begin position="12"/>
        <end position="36"/>
    </location>
</feature>
<evidence type="ECO:0000313" key="9">
    <source>
        <dbReference type="Proteomes" id="UP000753219"/>
    </source>
</evidence>
<name>A0A942W7U6_9FIRM</name>
<feature type="transmembrane region" description="Helical" evidence="7">
    <location>
        <begin position="410"/>
        <end position="432"/>
    </location>
</feature>
<dbReference type="Proteomes" id="UP000753219">
    <property type="component" value="Unassembled WGS sequence"/>
</dbReference>
<comment type="caution">
    <text evidence="8">The sequence shown here is derived from an EMBL/GenBank/DDBJ whole genome shotgun (WGS) entry which is preliminary data.</text>
</comment>
<evidence type="ECO:0000256" key="6">
    <source>
        <dbReference type="ARBA" id="ARBA00023136"/>
    </source>
</evidence>
<proteinExistence type="predicted"/>
<keyword evidence="2" id="KW-0813">Transport</keyword>
<keyword evidence="3" id="KW-1003">Cell membrane</keyword>
<feature type="transmembrane region" description="Helical" evidence="7">
    <location>
        <begin position="188"/>
        <end position="208"/>
    </location>
</feature>
<protein>
    <submittedName>
        <fullName evidence="8">MATE family efflux transporter</fullName>
    </submittedName>
</protein>
<feature type="transmembrane region" description="Helical" evidence="7">
    <location>
        <begin position="56"/>
        <end position="76"/>
    </location>
</feature>
<dbReference type="PANTHER" id="PTHR43549">
    <property type="entry name" value="MULTIDRUG RESISTANCE PROTEIN YPNP-RELATED"/>
    <property type="match status" value="1"/>
</dbReference>
<feature type="transmembrane region" description="Helical" evidence="7">
    <location>
        <begin position="161"/>
        <end position="182"/>
    </location>
</feature>
<comment type="subcellular location">
    <subcellularLocation>
        <location evidence="1">Cell membrane</location>
        <topology evidence="1">Multi-pass membrane protein</topology>
    </subcellularLocation>
</comment>
<evidence type="ECO:0000256" key="5">
    <source>
        <dbReference type="ARBA" id="ARBA00022989"/>
    </source>
</evidence>
<reference evidence="8" key="1">
    <citation type="submission" date="2021-02" db="EMBL/GenBank/DDBJ databases">
        <title>Infant gut strain persistence is associated with maternal origin, phylogeny, and functional potential including surface adhesion and iron acquisition.</title>
        <authorList>
            <person name="Lou Y.C."/>
        </authorList>
    </citation>
    <scope>NUCLEOTIDE SEQUENCE</scope>
    <source>
        <strain evidence="8">L3_108_103G1_dasL3_108_103G1_concoct_2</strain>
    </source>
</reference>
<dbReference type="PANTHER" id="PTHR43549:SF3">
    <property type="entry name" value="MULTIDRUG RESISTANCE PROTEIN YPNP-RELATED"/>
    <property type="match status" value="1"/>
</dbReference>
<dbReference type="PIRSF" id="PIRSF006603">
    <property type="entry name" value="DinF"/>
    <property type="match status" value="1"/>
</dbReference>
<feature type="transmembrane region" description="Helical" evidence="7">
    <location>
        <begin position="129"/>
        <end position="154"/>
    </location>
</feature>
<gene>
    <name evidence="8" type="ORF">KHZ85_02065</name>
</gene>
<feature type="transmembrane region" description="Helical" evidence="7">
    <location>
        <begin position="88"/>
        <end position="109"/>
    </location>
</feature>
<dbReference type="Pfam" id="PF01554">
    <property type="entry name" value="MatE"/>
    <property type="match status" value="2"/>
</dbReference>
<dbReference type="InterPro" id="IPR052031">
    <property type="entry name" value="Membrane_Transporter-Flippase"/>
</dbReference>
<feature type="transmembrane region" description="Helical" evidence="7">
    <location>
        <begin position="382"/>
        <end position="404"/>
    </location>
</feature>
<dbReference type="GO" id="GO:0005886">
    <property type="term" value="C:plasma membrane"/>
    <property type="evidence" value="ECO:0007669"/>
    <property type="project" value="UniProtKB-SubCell"/>
</dbReference>
<sequence length="443" mass="48190">MCEGPIFKKIIIFSIPLMLSGIMQLLFNAADIVVVGRFSGSESLAAVGSTSSLINLLINLFIGISVGANVVVGRYYGARDYDEIEESVHTAIYTAIVGGILMLIIGVFAAKPMLKLMGTPANVIDLAVIYMRIYFLGMPAFMIYNFGAAILRAVGDTKRPLYFLTAAGIVNVIFNLIFVIVFNMGVAGVATATLISEIISAVLIWLSLSKSDGALRLERKKIRLHKDKLSVMLKIGIPAGLQGTIFSISNVLIQSSVNSFGSVVMAGNTAASNIEGFVYNAMNSVYQTALSFTSQNMGAKQYHRIDKILLTCIAVVSTIGLVMGIGAYLLGHPLLSLYTTSEEVIRYGILRLSLISAPYLLCGIMDVFVGSLRGMGYSIMPMLVSLSGACIFRIIWIFTIFQMHHTLFCLYISYPISWLLTASIHAICYLVVRKKIIHQPIVV</sequence>
<evidence type="ECO:0000256" key="7">
    <source>
        <dbReference type="SAM" id="Phobius"/>
    </source>
</evidence>
<evidence type="ECO:0000313" key="8">
    <source>
        <dbReference type="EMBL" id="MBS4883531.1"/>
    </source>
</evidence>
<organism evidence="8 9">
    <name type="scientific">Amedibacillus dolichus</name>
    <dbReference type="NCBI Taxonomy" id="31971"/>
    <lineage>
        <taxon>Bacteria</taxon>
        <taxon>Bacillati</taxon>
        <taxon>Bacillota</taxon>
        <taxon>Erysipelotrichia</taxon>
        <taxon>Erysipelotrichales</taxon>
        <taxon>Erysipelotrichaceae</taxon>
        <taxon>Amedibacillus</taxon>
    </lineage>
</organism>
<dbReference type="EMBL" id="JAGZMZ010000003">
    <property type="protein sequence ID" value="MBS4883531.1"/>
    <property type="molecule type" value="Genomic_DNA"/>
</dbReference>
<evidence type="ECO:0000256" key="4">
    <source>
        <dbReference type="ARBA" id="ARBA00022692"/>
    </source>
</evidence>
<evidence type="ECO:0000256" key="1">
    <source>
        <dbReference type="ARBA" id="ARBA00004651"/>
    </source>
</evidence>
<dbReference type="NCBIfam" id="TIGR00797">
    <property type="entry name" value="matE"/>
    <property type="match status" value="1"/>
</dbReference>
<keyword evidence="4 7" id="KW-0812">Transmembrane</keyword>
<keyword evidence="5 7" id="KW-1133">Transmembrane helix</keyword>
<accession>A0A942W7U6</accession>
<dbReference type="InterPro" id="IPR048279">
    <property type="entry name" value="MdtK-like"/>
</dbReference>
<dbReference type="InterPro" id="IPR002528">
    <property type="entry name" value="MATE_fam"/>
</dbReference>